<evidence type="ECO:0000259" key="1">
    <source>
        <dbReference type="Pfam" id="PF00425"/>
    </source>
</evidence>
<feature type="domain" description="Anthranilate synthase component I N-terminal" evidence="2">
    <location>
        <begin position="75"/>
        <end position="114"/>
    </location>
</feature>
<accession>A0A6I4I3A8</accession>
<dbReference type="KEGG" id="mgik:GO620_009630"/>
<organism evidence="3 4">
    <name type="scientific">Mucilaginibacter ginkgonis</name>
    <dbReference type="NCBI Taxonomy" id="2682091"/>
    <lineage>
        <taxon>Bacteria</taxon>
        <taxon>Pseudomonadati</taxon>
        <taxon>Bacteroidota</taxon>
        <taxon>Sphingobacteriia</taxon>
        <taxon>Sphingobacteriales</taxon>
        <taxon>Sphingobacteriaceae</taxon>
        <taxon>Mucilaginibacter</taxon>
    </lineage>
</organism>
<dbReference type="GO" id="GO:0046820">
    <property type="term" value="F:4-amino-4-deoxychorismate synthase activity"/>
    <property type="evidence" value="ECO:0007669"/>
    <property type="project" value="TreeGrafter"/>
</dbReference>
<protein>
    <submittedName>
        <fullName evidence="3">Anthranilate synthase component I family protein</fullName>
    </submittedName>
</protein>
<proteinExistence type="predicted"/>
<dbReference type="PANTHER" id="PTHR11236">
    <property type="entry name" value="AMINOBENZOATE/ANTHRANILATE SYNTHASE"/>
    <property type="match status" value="1"/>
</dbReference>
<gene>
    <name evidence="3" type="ORF">GO620_009630</name>
</gene>
<dbReference type="InterPro" id="IPR015890">
    <property type="entry name" value="Chorismate_C"/>
</dbReference>
<evidence type="ECO:0000313" key="3">
    <source>
        <dbReference type="EMBL" id="QQL51552.1"/>
    </source>
</evidence>
<dbReference type="EMBL" id="CP066775">
    <property type="protein sequence ID" value="QQL51552.1"/>
    <property type="molecule type" value="Genomic_DNA"/>
</dbReference>
<dbReference type="GO" id="GO:0005737">
    <property type="term" value="C:cytoplasm"/>
    <property type="evidence" value="ECO:0007669"/>
    <property type="project" value="TreeGrafter"/>
</dbReference>
<evidence type="ECO:0000259" key="2">
    <source>
        <dbReference type="Pfam" id="PF04715"/>
    </source>
</evidence>
<feature type="domain" description="Chorismate-utilising enzyme C-terminal" evidence="1">
    <location>
        <begin position="154"/>
        <end position="410"/>
    </location>
</feature>
<dbReference type="PRINTS" id="PR00095">
    <property type="entry name" value="ANTSNTHASEI"/>
</dbReference>
<dbReference type="InterPro" id="IPR019999">
    <property type="entry name" value="Anth_synth_I-like"/>
</dbReference>
<dbReference type="PANTHER" id="PTHR11236:SF18">
    <property type="entry name" value="AMINODEOXYCHORISMATE SYNTHASE"/>
    <property type="match status" value="1"/>
</dbReference>
<dbReference type="InterPro" id="IPR006805">
    <property type="entry name" value="Anth_synth_I_N"/>
</dbReference>
<dbReference type="Pfam" id="PF04715">
    <property type="entry name" value="Anth_synt_I_N"/>
    <property type="match status" value="1"/>
</dbReference>
<sequence>MFTSNDITLFKKKALQWASSFEVCCYLDSNSFADKYSKFDALIAAGVKRELTAKVGNAFDQLQQFHKTNAQEWRAGFLTYDLKNELENLQSDNLDGLDFPEAYFFVPQHLIRIHGSEIEILSDKTEEIFDTINNYQLQAEEPTTPVDIKSRLTKPDYLQKVNLVKEHISRGDIYVTNFCQEFYADNVVIDPIKVFDDLNQLSPNPFACFFKYYDHYAICASPERFLAKRDNKLISQPIKGTAPRGLDATDDAVMKQQLTNNTKEQQENVMVVDMVRNDLTPCAKRGTVQVEELFGLYTFEHLHQMISTVTCDIDENVSAIEAIKAAYPMGSMTGAPKVNAMQLMESFEVSKRGIYSGSIGYFSPDGDFDFNVVIRTLLYNASKKYLSFHTGSAITHSADAEAEYQECLLKIGAIRRVLRAR</sequence>
<dbReference type="SUPFAM" id="SSF56322">
    <property type="entry name" value="ADC synthase"/>
    <property type="match status" value="1"/>
</dbReference>
<dbReference type="GO" id="GO:0000162">
    <property type="term" value="P:L-tryptophan biosynthetic process"/>
    <property type="evidence" value="ECO:0007669"/>
    <property type="project" value="TreeGrafter"/>
</dbReference>
<dbReference type="GO" id="GO:0008153">
    <property type="term" value="P:4-aminobenzoate biosynthetic process"/>
    <property type="evidence" value="ECO:0007669"/>
    <property type="project" value="TreeGrafter"/>
</dbReference>
<evidence type="ECO:0000313" key="4">
    <source>
        <dbReference type="Proteomes" id="UP000429232"/>
    </source>
</evidence>
<reference evidence="3 4" key="1">
    <citation type="submission" date="2020-12" db="EMBL/GenBank/DDBJ databases">
        <title>HMF7856_wgs.fasta genome submission.</title>
        <authorList>
            <person name="Kang H."/>
            <person name="Kim H."/>
            <person name="Joh K."/>
        </authorList>
    </citation>
    <scope>NUCLEOTIDE SEQUENCE [LARGE SCALE GENOMIC DNA]</scope>
    <source>
        <strain evidence="3 4">HMF7856</strain>
    </source>
</reference>
<dbReference type="Proteomes" id="UP000429232">
    <property type="component" value="Chromosome"/>
</dbReference>
<keyword evidence="4" id="KW-1185">Reference proteome</keyword>
<dbReference type="Pfam" id="PF00425">
    <property type="entry name" value="Chorismate_bind"/>
    <property type="match status" value="1"/>
</dbReference>
<dbReference type="AlphaFoldDB" id="A0A6I4I3A8"/>
<dbReference type="InterPro" id="IPR005801">
    <property type="entry name" value="ADC_synthase"/>
</dbReference>
<dbReference type="Gene3D" id="3.60.120.10">
    <property type="entry name" value="Anthranilate synthase"/>
    <property type="match status" value="1"/>
</dbReference>
<name>A0A6I4I3A8_9SPHI</name>